<proteinExistence type="predicted"/>
<sequence length="318" mass="35909">MSNLLEPKAQTVKRINAYLADAQNVFIDSRSSVLDTQTNPMVFGSMPNDGGNLIIEENEHASFLQQEPEAERYIRPFLGAEEFINNKKRYCLWLLNAEPQHLKKCPLIVARIQKVREHRESSSREATRKLAQTPSLFGEIRQPESGHYLLVPRVSSERRRYIPIGFLDTSVIASDSTLIVPNATLYEFGVLTSQMHMAWMRSVCGRLKSDYRYSAQIVYNNFPWTDVSEAQKVAIIQKAQAVLDARSQFPDSSLADLYDPNTMPPVLTKAHAALDAAVDKLYRKAAFPDDAARVAFLFEPYGKKTEGVTSSAKRARVH</sequence>
<feature type="domain" description="MmeI-like target recognition" evidence="1">
    <location>
        <begin position="21"/>
        <end position="226"/>
    </location>
</feature>
<feature type="domain" description="MmeI-like C-terminal" evidence="2">
    <location>
        <begin position="228"/>
        <end position="306"/>
    </location>
</feature>
<gene>
    <name evidence="3" type="ORF">GWP43_00135</name>
</gene>
<evidence type="ECO:0000313" key="3">
    <source>
        <dbReference type="EMBL" id="QHX42125.1"/>
    </source>
</evidence>
<dbReference type="Pfam" id="PF20467">
    <property type="entry name" value="MmeI_C"/>
    <property type="match status" value="1"/>
</dbReference>
<dbReference type="EMBL" id="CP048020">
    <property type="protein sequence ID" value="QHX42125.1"/>
    <property type="molecule type" value="Genomic_DNA"/>
</dbReference>
<evidence type="ECO:0000259" key="1">
    <source>
        <dbReference type="Pfam" id="PF20466"/>
    </source>
</evidence>
<name>A0A6P1XXW5_9SPIR</name>
<dbReference type="RefSeq" id="WP_162661940.1">
    <property type="nucleotide sequence ID" value="NZ_CP048020.1"/>
</dbReference>
<dbReference type="Pfam" id="PF20466">
    <property type="entry name" value="MmeI_TRD"/>
    <property type="match status" value="1"/>
</dbReference>
<protein>
    <submittedName>
        <fullName evidence="3">Uncharacterized protein</fullName>
    </submittedName>
</protein>
<reference evidence="3 4" key="1">
    <citation type="submission" date="2020-01" db="EMBL/GenBank/DDBJ databases">
        <title>Complete genome sequence of a human oral phylogroup 1 Treponema sp. strain ATCC 700766, originally isolated from periodontitis dental plaque.</title>
        <authorList>
            <person name="Chan Y."/>
            <person name="Huo Y.-B."/>
            <person name="Yu X.-L."/>
            <person name="Zeng H."/>
            <person name="Leung W.-K."/>
            <person name="Watt R.M."/>
        </authorList>
    </citation>
    <scope>NUCLEOTIDE SEQUENCE [LARGE SCALE GENOMIC DNA]</scope>
    <source>
        <strain evidence="3 4">OMZ 804</strain>
    </source>
</reference>
<dbReference type="Proteomes" id="UP000464374">
    <property type="component" value="Chromosome"/>
</dbReference>
<evidence type="ECO:0000259" key="2">
    <source>
        <dbReference type="Pfam" id="PF20467"/>
    </source>
</evidence>
<organism evidence="3 4">
    <name type="scientific">Treponema vincentii</name>
    <dbReference type="NCBI Taxonomy" id="69710"/>
    <lineage>
        <taxon>Bacteria</taxon>
        <taxon>Pseudomonadati</taxon>
        <taxon>Spirochaetota</taxon>
        <taxon>Spirochaetia</taxon>
        <taxon>Spirochaetales</taxon>
        <taxon>Treponemataceae</taxon>
        <taxon>Treponema</taxon>
    </lineage>
</organism>
<accession>A0A6P1XXW5</accession>
<dbReference type="AlphaFoldDB" id="A0A6P1XXW5"/>
<dbReference type="InterPro" id="IPR046820">
    <property type="entry name" value="MmeI_TRD"/>
</dbReference>
<dbReference type="KEGG" id="trz:GWP43_00135"/>
<evidence type="ECO:0000313" key="4">
    <source>
        <dbReference type="Proteomes" id="UP000464374"/>
    </source>
</evidence>
<dbReference type="InterPro" id="IPR046818">
    <property type="entry name" value="MmeI_C"/>
</dbReference>